<feature type="non-terminal residue" evidence="1">
    <location>
        <position position="1"/>
    </location>
</feature>
<evidence type="ECO:0000313" key="1">
    <source>
        <dbReference type="EMBL" id="CAF2156251.1"/>
    </source>
</evidence>
<organism evidence="1 3">
    <name type="scientific">Rotaria magnacalcarata</name>
    <dbReference type="NCBI Taxonomy" id="392030"/>
    <lineage>
        <taxon>Eukaryota</taxon>
        <taxon>Metazoa</taxon>
        <taxon>Spiralia</taxon>
        <taxon>Gnathifera</taxon>
        <taxon>Rotifera</taxon>
        <taxon>Eurotatoria</taxon>
        <taxon>Bdelloidea</taxon>
        <taxon>Philodinida</taxon>
        <taxon>Philodinidae</taxon>
        <taxon>Rotaria</taxon>
    </lineage>
</organism>
<dbReference type="Proteomes" id="UP000663887">
    <property type="component" value="Unassembled WGS sequence"/>
</dbReference>
<accession>A0A816Y544</accession>
<dbReference type="EMBL" id="CAJNRG010014501">
    <property type="protein sequence ID" value="CAF2156251.1"/>
    <property type="molecule type" value="Genomic_DNA"/>
</dbReference>
<dbReference type="AlphaFoldDB" id="A0A816Y544"/>
<gene>
    <name evidence="2" type="ORF">UXM345_LOCUS36241</name>
    <name evidence="1" type="ORF">XDN619_LOCUS29651</name>
</gene>
<comment type="caution">
    <text evidence="1">The sequence shown here is derived from an EMBL/GenBank/DDBJ whole genome shotgun (WGS) entry which is preliminary data.</text>
</comment>
<reference evidence="1" key="1">
    <citation type="submission" date="2021-02" db="EMBL/GenBank/DDBJ databases">
        <authorList>
            <person name="Nowell W R."/>
        </authorList>
    </citation>
    <scope>NUCLEOTIDE SEQUENCE</scope>
</reference>
<protein>
    <submittedName>
        <fullName evidence="1">Uncharacterized protein</fullName>
    </submittedName>
</protein>
<dbReference type="EMBL" id="CAJOBF010016528">
    <property type="protein sequence ID" value="CAF4355742.1"/>
    <property type="molecule type" value="Genomic_DNA"/>
</dbReference>
<evidence type="ECO:0000313" key="3">
    <source>
        <dbReference type="Proteomes" id="UP000663887"/>
    </source>
</evidence>
<proteinExistence type="predicted"/>
<sequence length="90" mass="9425">PPPFSARIPAAPPFWPLPVSRAARAAGPVFPINRSRDCTARTVPAGTAPPPCSPAALGIPAEARALWKQPLQPLPKDPVVNCRSRCSNGP</sequence>
<name>A0A816Y544_9BILA</name>
<dbReference type="Proteomes" id="UP000663842">
    <property type="component" value="Unassembled WGS sequence"/>
</dbReference>
<evidence type="ECO:0000313" key="2">
    <source>
        <dbReference type="EMBL" id="CAF4355742.1"/>
    </source>
</evidence>